<keyword evidence="1" id="KW-1133">Transmembrane helix</keyword>
<dbReference type="InterPro" id="IPR009030">
    <property type="entry name" value="Growth_fac_rcpt_cys_sf"/>
</dbReference>
<dbReference type="EMBL" id="CAXDID020000658">
    <property type="protein sequence ID" value="CAL6108863.1"/>
    <property type="molecule type" value="Genomic_DNA"/>
</dbReference>
<keyword evidence="6" id="KW-1185">Reference proteome</keyword>
<comment type="caution">
    <text evidence="3">The sequence shown here is derived from an EMBL/GenBank/DDBJ whole genome shotgun (WGS) entry which is preliminary data.</text>
</comment>
<sequence length="524" mass="57914">MFFTISLQLYALGSYPSAFSQNETVSFQTILNSSFSFISVSIPWSLNYTPFEPVLKEIILSKRCPIIIWDPVLPRNYPDSVQATLNGMNDEYINQFYLLIKKMQTLYVFTPIVVIGQQINTGQQYSNKLFPDLYRYVVIKGNGMGAKCKYAFSIDPKDCTEPQSTVIAGNKCSQKWIFNNTSQQLEECIDTPDTVVQPNLTVNNETNPFSKLNCTRNASEYYPGDSYVDWIVLHIVNEDAFRPAATSFHIGMALADTISKSKPLMIFAGSTSAGGDKNQFILDMKTYADLYSKRGKYNYPTIKGVVLINKENNKDIGLYDSIHGNLVSSITNNGVQLYTYNAIVNLFNQSQSIEENVDILAAAMGSICGPGETADLTFPDCKPCQTGTYQPKAGQLSCLLCDIGYYQDETGSEQCTICGNHSTIIAQGTQRAEYCVCVNNYAYGSQGCELCHKNYYSRNGDGCIPCPTGYQFKGSKSGPGCFCLKGYHWDSAVSECLKGASTDGVTMISSAIIISIGLVFVVFM</sequence>
<evidence type="ECO:0000313" key="5">
    <source>
        <dbReference type="EMBL" id="CAL6108863.1"/>
    </source>
</evidence>
<reference evidence="3" key="1">
    <citation type="submission" date="2023-06" db="EMBL/GenBank/DDBJ databases">
        <authorList>
            <person name="Kurt Z."/>
        </authorList>
    </citation>
    <scope>NUCLEOTIDE SEQUENCE</scope>
</reference>
<evidence type="ECO:0000313" key="6">
    <source>
        <dbReference type="Proteomes" id="UP001642409"/>
    </source>
</evidence>
<dbReference type="SMART" id="SM01411">
    <property type="entry name" value="Ephrin_rec_like"/>
    <property type="match status" value="2"/>
</dbReference>
<dbReference type="SUPFAM" id="SSF57184">
    <property type="entry name" value="Growth factor receptor domain"/>
    <property type="match status" value="1"/>
</dbReference>
<evidence type="ECO:0000313" key="4">
    <source>
        <dbReference type="EMBL" id="CAL5970077.1"/>
    </source>
</evidence>
<name>A0AA86NQY5_9EUKA</name>
<accession>A0AA86NQY5</accession>
<evidence type="ECO:0000313" key="3">
    <source>
        <dbReference type="EMBL" id="CAI9924802.1"/>
    </source>
</evidence>
<dbReference type="Proteomes" id="UP001642409">
    <property type="component" value="Unassembled WGS sequence"/>
</dbReference>
<dbReference type="AlphaFoldDB" id="A0AA86NQY5"/>
<dbReference type="SUPFAM" id="SSF51445">
    <property type="entry name" value="(Trans)glycosidases"/>
    <property type="match status" value="1"/>
</dbReference>
<keyword evidence="1" id="KW-0472">Membrane</keyword>
<dbReference type="Pfam" id="PF07699">
    <property type="entry name" value="Ephrin_rec_like"/>
    <property type="match status" value="1"/>
</dbReference>
<proteinExistence type="predicted"/>
<dbReference type="Gene3D" id="3.20.20.80">
    <property type="entry name" value="Glycosidases"/>
    <property type="match status" value="1"/>
</dbReference>
<gene>
    <name evidence="3" type="ORF">HINF_LOCUS12447</name>
    <name evidence="4" type="ORF">HINF_LOCUS17</name>
    <name evidence="5" type="ORF">HINF_LOCUS75170</name>
</gene>
<evidence type="ECO:0000256" key="1">
    <source>
        <dbReference type="SAM" id="Phobius"/>
    </source>
</evidence>
<dbReference type="InterPro" id="IPR017853">
    <property type="entry name" value="GH"/>
</dbReference>
<dbReference type="EMBL" id="CAXDID020000001">
    <property type="protein sequence ID" value="CAL5970077.1"/>
    <property type="molecule type" value="Genomic_DNA"/>
</dbReference>
<dbReference type="InterPro" id="IPR011641">
    <property type="entry name" value="Tyr-kin_ephrin_A/B_rcpt-like"/>
</dbReference>
<feature type="domain" description="Tyrosine-protein kinase ephrin type A/B receptor-like" evidence="2">
    <location>
        <begin position="371"/>
        <end position="401"/>
    </location>
</feature>
<keyword evidence="1" id="KW-0812">Transmembrane</keyword>
<protein>
    <submittedName>
        <fullName evidence="3 4">Ephrin-receptor like protein</fullName>
    </submittedName>
</protein>
<feature type="transmembrane region" description="Helical" evidence="1">
    <location>
        <begin position="504"/>
        <end position="523"/>
    </location>
</feature>
<dbReference type="EMBL" id="CATOUU010000322">
    <property type="protein sequence ID" value="CAI9924802.1"/>
    <property type="molecule type" value="Genomic_DNA"/>
</dbReference>
<organism evidence="3">
    <name type="scientific">Hexamita inflata</name>
    <dbReference type="NCBI Taxonomy" id="28002"/>
    <lineage>
        <taxon>Eukaryota</taxon>
        <taxon>Metamonada</taxon>
        <taxon>Diplomonadida</taxon>
        <taxon>Hexamitidae</taxon>
        <taxon>Hexamitinae</taxon>
        <taxon>Hexamita</taxon>
    </lineage>
</organism>
<evidence type="ECO:0000259" key="2">
    <source>
        <dbReference type="Pfam" id="PF07699"/>
    </source>
</evidence>
<dbReference type="Gene3D" id="2.10.50.10">
    <property type="entry name" value="Tumor Necrosis Factor Receptor, subunit A, domain 2"/>
    <property type="match status" value="1"/>
</dbReference>
<reference evidence="4 6" key="2">
    <citation type="submission" date="2024-07" db="EMBL/GenBank/DDBJ databases">
        <authorList>
            <person name="Akdeniz Z."/>
        </authorList>
    </citation>
    <scope>NUCLEOTIDE SEQUENCE [LARGE SCALE GENOMIC DNA]</scope>
</reference>